<dbReference type="KEGG" id="naz:Aazo_0070"/>
<sequence length="70" mass="7134">MSVQILKSELFVDLPTEEQELASGRLGYAGLGGYSYGLPGAGLGYGGSLGYGAYPSMGCYGVLPGAVFGY</sequence>
<dbReference type="Proteomes" id="UP000001511">
    <property type="component" value="Chromosome"/>
</dbReference>
<gene>
    <name evidence="1" type="ordered locus">Aazo_0070</name>
</gene>
<evidence type="ECO:0000313" key="1">
    <source>
        <dbReference type="EMBL" id="ADI62723.1"/>
    </source>
</evidence>
<reference evidence="1 2" key="1">
    <citation type="journal article" date="2010" name="PLoS ONE">
        <title>Genome erosion in a nitrogen-fixing vertically transmitted endosymbiotic multicellular cyanobacterium.</title>
        <authorList>
            <person name="Ran L."/>
            <person name="Larsson J."/>
            <person name="Vigil-Stenman T."/>
            <person name="Nylander J.A."/>
            <person name="Ininbergs K."/>
            <person name="Zheng W.W."/>
            <person name="Lapidus A."/>
            <person name="Lowry S."/>
            <person name="Haselkorn R."/>
            <person name="Bergman B."/>
        </authorList>
    </citation>
    <scope>NUCLEOTIDE SEQUENCE [LARGE SCALE GENOMIC DNA]</scope>
    <source>
        <strain evidence="1 2">0708</strain>
    </source>
</reference>
<name>D7DVB5_NOSA0</name>
<dbReference type="RefSeq" id="WP_013189743.1">
    <property type="nucleotide sequence ID" value="NC_014248.1"/>
</dbReference>
<evidence type="ECO:0000313" key="2">
    <source>
        <dbReference type="Proteomes" id="UP000001511"/>
    </source>
</evidence>
<dbReference type="EMBL" id="CP002059">
    <property type="protein sequence ID" value="ADI62723.1"/>
    <property type="molecule type" value="Genomic_DNA"/>
</dbReference>
<dbReference type="AlphaFoldDB" id="D7DVB5"/>
<keyword evidence="2" id="KW-1185">Reference proteome</keyword>
<dbReference type="HOGENOM" id="CLU_2753869_0_0_3"/>
<proteinExistence type="predicted"/>
<protein>
    <submittedName>
        <fullName evidence="1">Uncharacterized protein</fullName>
    </submittedName>
</protein>
<organism evidence="1 2">
    <name type="scientific">Nostoc azollae (strain 0708)</name>
    <name type="common">Anabaena azollae (strain 0708)</name>
    <dbReference type="NCBI Taxonomy" id="551115"/>
    <lineage>
        <taxon>Bacteria</taxon>
        <taxon>Bacillati</taxon>
        <taxon>Cyanobacteriota</taxon>
        <taxon>Cyanophyceae</taxon>
        <taxon>Nostocales</taxon>
        <taxon>Nostocaceae</taxon>
        <taxon>Trichormus</taxon>
    </lineage>
</organism>
<accession>D7DVB5</accession>